<dbReference type="AlphaFoldDB" id="A0A4Y2CTQ4"/>
<organism evidence="1 2">
    <name type="scientific">Araneus ventricosus</name>
    <name type="common">Orbweaver spider</name>
    <name type="synonym">Epeira ventricosa</name>
    <dbReference type="NCBI Taxonomy" id="182803"/>
    <lineage>
        <taxon>Eukaryota</taxon>
        <taxon>Metazoa</taxon>
        <taxon>Ecdysozoa</taxon>
        <taxon>Arthropoda</taxon>
        <taxon>Chelicerata</taxon>
        <taxon>Arachnida</taxon>
        <taxon>Araneae</taxon>
        <taxon>Araneomorphae</taxon>
        <taxon>Entelegynae</taxon>
        <taxon>Araneoidea</taxon>
        <taxon>Araneidae</taxon>
        <taxon>Araneus</taxon>
    </lineage>
</organism>
<dbReference type="EMBL" id="BGPR01000238">
    <property type="protein sequence ID" value="GBM07068.1"/>
    <property type="molecule type" value="Genomic_DNA"/>
</dbReference>
<comment type="caution">
    <text evidence="1">The sequence shown here is derived from an EMBL/GenBank/DDBJ whole genome shotgun (WGS) entry which is preliminary data.</text>
</comment>
<dbReference type="Proteomes" id="UP000499080">
    <property type="component" value="Unassembled WGS sequence"/>
</dbReference>
<proteinExistence type="predicted"/>
<reference evidence="1 2" key="1">
    <citation type="journal article" date="2019" name="Sci. Rep.">
        <title>Orb-weaving spider Araneus ventricosus genome elucidates the spidroin gene catalogue.</title>
        <authorList>
            <person name="Kono N."/>
            <person name="Nakamura H."/>
            <person name="Ohtoshi R."/>
            <person name="Moran D.A.P."/>
            <person name="Shinohara A."/>
            <person name="Yoshida Y."/>
            <person name="Fujiwara M."/>
            <person name="Mori M."/>
            <person name="Tomita M."/>
            <person name="Arakawa K."/>
        </authorList>
    </citation>
    <scope>NUCLEOTIDE SEQUENCE [LARGE SCALE GENOMIC DNA]</scope>
</reference>
<keyword evidence="2" id="KW-1185">Reference proteome</keyword>
<protein>
    <submittedName>
        <fullName evidence="1">Uncharacterized protein</fullName>
    </submittedName>
</protein>
<name>A0A4Y2CTQ4_ARAVE</name>
<gene>
    <name evidence="1" type="ORF">AVEN_177042_1</name>
</gene>
<evidence type="ECO:0000313" key="1">
    <source>
        <dbReference type="EMBL" id="GBM07068.1"/>
    </source>
</evidence>
<accession>A0A4Y2CTQ4</accession>
<sequence>MLVGRFSPRGSSAGITPFVGRLGQCEYFCTTPAGGHLARLHSGSSVESGFEAGTLRPRGSDFTTRSPCKSGHFGTIRKISCFNQRNLLLS</sequence>
<evidence type="ECO:0000313" key="2">
    <source>
        <dbReference type="Proteomes" id="UP000499080"/>
    </source>
</evidence>